<sequence>MDRISDCADVLMCDCPATASSDALALPVLNADLTAPDLAPPSQPLISVFPLVIHDTALVLEAGASGEALVHWHVEADDYIGLSQAFAVTSPAPAAVLRLRRVRADGGADAAAEAPVHLTSHQGSGDRSFVVGNETRSLKQNSV</sequence>
<dbReference type="AlphaFoldDB" id="A0A2S7XU35"/>
<evidence type="ECO:0000313" key="3">
    <source>
        <dbReference type="EMBL" id="PQJ97245.1"/>
    </source>
</evidence>
<dbReference type="EMBL" id="PPGH01000035">
    <property type="protein sequence ID" value="PQJ95863.1"/>
    <property type="molecule type" value="Genomic_DNA"/>
</dbReference>
<comment type="caution">
    <text evidence="3">The sequence shown here is derived from an EMBL/GenBank/DDBJ whole genome shotgun (WGS) entry which is preliminary data.</text>
</comment>
<feature type="region of interest" description="Disordered" evidence="1">
    <location>
        <begin position="120"/>
        <end position="143"/>
    </location>
</feature>
<organism evidence="3 4">
    <name type="scientific">Chromatium okenii</name>
    <dbReference type="NCBI Taxonomy" id="61644"/>
    <lineage>
        <taxon>Bacteria</taxon>
        <taxon>Pseudomonadati</taxon>
        <taxon>Pseudomonadota</taxon>
        <taxon>Gammaproteobacteria</taxon>
        <taxon>Chromatiales</taxon>
        <taxon>Chromatiaceae</taxon>
        <taxon>Chromatium</taxon>
    </lineage>
</organism>
<gene>
    <name evidence="3" type="ORF">CXB77_03020</name>
    <name evidence="2" type="ORF">CXB77_08190</name>
</gene>
<evidence type="ECO:0000313" key="2">
    <source>
        <dbReference type="EMBL" id="PQJ95863.1"/>
    </source>
</evidence>
<protein>
    <submittedName>
        <fullName evidence="3">Uncharacterized protein</fullName>
    </submittedName>
</protein>
<dbReference type="EMBL" id="PPGH01000017">
    <property type="protein sequence ID" value="PQJ97245.1"/>
    <property type="molecule type" value="Genomic_DNA"/>
</dbReference>
<proteinExistence type="predicted"/>
<dbReference type="Proteomes" id="UP000239936">
    <property type="component" value="Unassembled WGS sequence"/>
</dbReference>
<evidence type="ECO:0000256" key="1">
    <source>
        <dbReference type="SAM" id="MobiDB-lite"/>
    </source>
</evidence>
<feature type="compositionally biased region" description="Polar residues" evidence="1">
    <location>
        <begin position="134"/>
        <end position="143"/>
    </location>
</feature>
<evidence type="ECO:0000313" key="4">
    <source>
        <dbReference type="Proteomes" id="UP000239936"/>
    </source>
</evidence>
<accession>A0A2S7XU35</accession>
<keyword evidence="4" id="KW-1185">Reference proteome</keyword>
<reference evidence="3 4" key="1">
    <citation type="submission" date="2018-01" db="EMBL/GenBank/DDBJ databases">
        <title>The complete genome sequence of Chromatium okenii LaCa, a purple sulfur bacterium with a turbulent life.</title>
        <authorList>
            <person name="Luedin S.M."/>
            <person name="Liechti N."/>
            <person name="Storelli N."/>
            <person name="Danza F."/>
            <person name="Wittwer M."/>
            <person name="Pothier J.F."/>
            <person name="Tonolla M.A."/>
        </authorList>
    </citation>
    <scope>NUCLEOTIDE SEQUENCE [LARGE SCALE GENOMIC DNA]</scope>
    <source>
        <strain evidence="3 4">LaCa</strain>
    </source>
</reference>
<name>A0A2S7XU35_9GAMM</name>